<dbReference type="EMBL" id="JARXVQ010000001">
    <property type="protein sequence ID" value="MDH6182015.1"/>
    <property type="molecule type" value="Genomic_DNA"/>
</dbReference>
<keyword evidence="1" id="KW-0812">Transmembrane</keyword>
<evidence type="ECO:0000256" key="1">
    <source>
        <dbReference type="SAM" id="Phobius"/>
    </source>
</evidence>
<name>A0ABT6KPU6_9MICO</name>
<organism evidence="2 3">
    <name type="scientific">Antiquaquibacter oligotrophicus</name>
    <dbReference type="NCBI Taxonomy" id="2880260"/>
    <lineage>
        <taxon>Bacteria</taxon>
        <taxon>Bacillati</taxon>
        <taxon>Actinomycetota</taxon>
        <taxon>Actinomycetes</taxon>
        <taxon>Micrococcales</taxon>
        <taxon>Microbacteriaceae</taxon>
        <taxon>Antiquaquibacter</taxon>
    </lineage>
</organism>
<feature type="transmembrane region" description="Helical" evidence="1">
    <location>
        <begin position="44"/>
        <end position="62"/>
    </location>
</feature>
<keyword evidence="1" id="KW-0472">Membrane</keyword>
<evidence type="ECO:0000313" key="2">
    <source>
        <dbReference type="EMBL" id="MDH6182015.1"/>
    </source>
</evidence>
<keyword evidence="1" id="KW-1133">Transmembrane helix</keyword>
<comment type="caution">
    <text evidence="2">The sequence shown here is derived from an EMBL/GenBank/DDBJ whole genome shotgun (WGS) entry which is preliminary data.</text>
</comment>
<protein>
    <submittedName>
        <fullName evidence="2">Uncharacterized protein</fullName>
    </submittedName>
</protein>
<proteinExistence type="predicted"/>
<dbReference type="Proteomes" id="UP001160142">
    <property type="component" value="Unassembled WGS sequence"/>
</dbReference>
<dbReference type="RefSeq" id="WP_322134308.1">
    <property type="nucleotide sequence ID" value="NZ_CP085036.1"/>
</dbReference>
<gene>
    <name evidence="2" type="ORF">M2152_002197</name>
</gene>
<reference evidence="2 3" key="1">
    <citation type="submission" date="2023-04" db="EMBL/GenBank/DDBJ databases">
        <title>Genome Encyclopedia of Bacteria and Archaea VI: Functional Genomics of Type Strains.</title>
        <authorList>
            <person name="Whitman W."/>
        </authorList>
    </citation>
    <scope>NUCLEOTIDE SEQUENCE [LARGE SCALE GENOMIC DNA]</scope>
    <source>
        <strain evidence="2 3">SG_E_30_P1</strain>
    </source>
</reference>
<sequence>MEQKSSARTVLSVFFVLTSVASIGSLVVSNAVRASDASESLLTSASWLLGGLAVALALILLLSNANRQRRNALAAEFPNAIIWNAASSPGLAQAISQMKGTPTVQADLPNLLTVVADADEVRVFGGHPKRLRLELVLPSGSIVGLRHGKILSGPVSFNGVELETLLDDATSVRVPLVVTGGGLGGVYAASAEKIANLAASLHNLLPRLQQSAEPTDAAGGES</sequence>
<keyword evidence="3" id="KW-1185">Reference proteome</keyword>
<accession>A0ABT6KPU6</accession>
<evidence type="ECO:0000313" key="3">
    <source>
        <dbReference type="Proteomes" id="UP001160142"/>
    </source>
</evidence>